<proteinExistence type="predicted"/>
<comment type="caution">
    <text evidence="3">The sequence shown here is derived from an EMBL/GenBank/DDBJ whole genome shotgun (WGS) entry which is preliminary data.</text>
</comment>
<dbReference type="EMBL" id="CAMXCT020000208">
    <property type="protein sequence ID" value="CAL1128879.1"/>
    <property type="molecule type" value="Genomic_DNA"/>
</dbReference>
<feature type="compositionally biased region" description="Pro residues" evidence="1">
    <location>
        <begin position="582"/>
        <end position="597"/>
    </location>
</feature>
<dbReference type="EMBL" id="CAMXCT030000208">
    <property type="protein sequence ID" value="CAL4762816.1"/>
    <property type="molecule type" value="Genomic_DNA"/>
</dbReference>
<feature type="transmembrane region" description="Helical" evidence="2">
    <location>
        <begin position="6"/>
        <end position="25"/>
    </location>
</feature>
<feature type="compositionally biased region" description="Low complexity" evidence="1">
    <location>
        <begin position="982"/>
        <end position="991"/>
    </location>
</feature>
<evidence type="ECO:0000313" key="4">
    <source>
        <dbReference type="EMBL" id="CAL4762816.1"/>
    </source>
</evidence>
<feature type="transmembrane region" description="Helical" evidence="2">
    <location>
        <begin position="289"/>
        <end position="310"/>
    </location>
</feature>
<dbReference type="EMBL" id="CAMXCT010000208">
    <property type="protein sequence ID" value="CAI3975504.1"/>
    <property type="molecule type" value="Genomic_DNA"/>
</dbReference>
<evidence type="ECO:0000256" key="1">
    <source>
        <dbReference type="SAM" id="MobiDB-lite"/>
    </source>
</evidence>
<feature type="compositionally biased region" description="Basic and acidic residues" evidence="1">
    <location>
        <begin position="903"/>
        <end position="923"/>
    </location>
</feature>
<feature type="compositionally biased region" description="Basic residues" evidence="1">
    <location>
        <begin position="924"/>
        <end position="939"/>
    </location>
</feature>
<name>A0A9P1BLE4_9DINO</name>
<keyword evidence="2" id="KW-0472">Membrane</keyword>
<evidence type="ECO:0000313" key="5">
    <source>
        <dbReference type="Proteomes" id="UP001152797"/>
    </source>
</evidence>
<sequence>MLNPMDFVTEILVTAAVLVALIFLWQYRGRVMKVLTGDDKLHGSVLDGIWCCCFQCCGVCTGDWTRNLTMFQCCPRRLRRQNLVKVVGQLLGMSTYTVELRNIVVGDLPYDGRGDVYLSVECAVNPAMMTAVAEDKQAKVIHFPEILTVRVRNNLLEGNVRITAKRMNVFGSEDLCKVVISPMNIVHWASQTDEQDKIKRFQMKTTNFDLERETPPWILVEFGQPMEVRDIDNIRSVDTIRTATRDNQAQEFNVATYKHTYYLLDARGHAIDEPMEEDLAEVRAMRLKAVWCFHLCNCWTIMIVFAYAFVRAYVWSCYRRFNWLTMAVLNNGTSEQTEPTHFPISFHDMAKIGEQCEAEVKGTGLQGVPCRPSLDQINLLCTSSQFLDGHGQPWPKAFADYGFIEDVLGENQVGIPCLPGICNVRQKLVEHEWTLIGICIGMFVSNCLLRWCMDARIRQVKARKLLDRQHQAEEFRKQKRDQLDAKRIPSSADVLLNFENSIASGCHLPLLSLQLYAMLRADHKGHPWSVLCGLTRYPAGNHAEVTAGVQEADQQGVTLAPNVREMISQWLAVNAPKKPLERPPPPSPPEPAPPAPGPDAQNEPQAATTAEKLRNALLRFFELAPKDSDAAAGLGIFEGEDGQRYLPLPVLGRAVGITGEDFEVAMKAWNVVNETPAGTFTLTNDARAVGLVEWAGWEEFSTSLDVIVKGTRDPAFEPRSIQGHVARAACGAVRSGPLRQADVLRRLQELSSENLPQDAAPALKSAILRRARLALACLVDAIASQGLGPQAGLDSMGLVGQLPRTLFGIIFDNIDDRDRGACAFLGEVLQSWDRRRCFSKRWLQDAAGKFSMPKGPNSERDERRGWYALTSENLHRKPAEDAQAPNAPKAQSFLSTDDTPPVEVKEKPDGGKEKESKKKETSARRRSRTPRSPRRRRRSSSRDSAHERSHRKPKENKDSKENSKENAEKENREVKEPDGKVPLATPDTAATPSPPDMLAGSGEVGEQAELAEAKKKRRILQHAQASAAQISHMNLELRWLPKQLGLICKILQALGTEQDHFPVKGPKCTDLLSSTEVRSQAESGIVFLLRRAKTLKESYVFFSEGIQSGNQAGGTDTIEIQPTQHATNSVHHLCLPACGQRNHATC</sequence>
<organism evidence="3">
    <name type="scientific">Cladocopium goreaui</name>
    <dbReference type="NCBI Taxonomy" id="2562237"/>
    <lineage>
        <taxon>Eukaryota</taxon>
        <taxon>Sar</taxon>
        <taxon>Alveolata</taxon>
        <taxon>Dinophyceae</taxon>
        <taxon>Suessiales</taxon>
        <taxon>Symbiodiniaceae</taxon>
        <taxon>Cladocopium</taxon>
    </lineage>
</organism>
<reference evidence="4 5" key="2">
    <citation type="submission" date="2024-05" db="EMBL/GenBank/DDBJ databases">
        <authorList>
            <person name="Chen Y."/>
            <person name="Shah S."/>
            <person name="Dougan E. K."/>
            <person name="Thang M."/>
            <person name="Chan C."/>
        </authorList>
    </citation>
    <scope>NUCLEOTIDE SEQUENCE [LARGE SCALE GENOMIC DNA]</scope>
</reference>
<evidence type="ECO:0000256" key="2">
    <source>
        <dbReference type="SAM" id="Phobius"/>
    </source>
</evidence>
<reference evidence="3" key="1">
    <citation type="submission" date="2022-10" db="EMBL/GenBank/DDBJ databases">
        <authorList>
            <person name="Chen Y."/>
            <person name="Dougan E. K."/>
            <person name="Chan C."/>
            <person name="Rhodes N."/>
            <person name="Thang M."/>
        </authorList>
    </citation>
    <scope>NUCLEOTIDE SEQUENCE</scope>
</reference>
<dbReference type="OrthoDB" id="419496at2759"/>
<dbReference type="AlphaFoldDB" id="A0A9P1BLE4"/>
<feature type="region of interest" description="Disordered" evidence="1">
    <location>
        <begin position="876"/>
        <end position="1010"/>
    </location>
</feature>
<accession>A0A9P1BLE4</accession>
<keyword evidence="2" id="KW-1133">Transmembrane helix</keyword>
<gene>
    <name evidence="3" type="ORF">C1SCF055_LOCUS3808</name>
</gene>
<protein>
    <submittedName>
        <fullName evidence="4">CID domain-containing protein</fullName>
    </submittedName>
</protein>
<keyword evidence="2" id="KW-0812">Transmembrane</keyword>
<feature type="region of interest" description="Disordered" evidence="1">
    <location>
        <begin position="576"/>
        <end position="607"/>
    </location>
</feature>
<dbReference type="Proteomes" id="UP001152797">
    <property type="component" value="Unassembled WGS sequence"/>
</dbReference>
<feature type="compositionally biased region" description="Basic and acidic residues" evidence="1">
    <location>
        <begin position="955"/>
        <end position="979"/>
    </location>
</feature>
<evidence type="ECO:0000313" key="3">
    <source>
        <dbReference type="EMBL" id="CAI3975504.1"/>
    </source>
</evidence>
<keyword evidence="5" id="KW-1185">Reference proteome</keyword>